<dbReference type="Gene3D" id="2.10.109.10">
    <property type="entry name" value="Umud Fragment, subunit A"/>
    <property type="match status" value="1"/>
</dbReference>
<evidence type="ECO:0000313" key="9">
    <source>
        <dbReference type="Proteomes" id="UP000229191"/>
    </source>
</evidence>
<dbReference type="PANTHER" id="PTHR43390">
    <property type="entry name" value="SIGNAL PEPTIDASE I"/>
    <property type="match status" value="1"/>
</dbReference>
<evidence type="ECO:0000259" key="7">
    <source>
        <dbReference type="Pfam" id="PF10502"/>
    </source>
</evidence>
<dbReference type="PANTHER" id="PTHR43390:SF1">
    <property type="entry name" value="CHLOROPLAST PROCESSING PEPTIDASE"/>
    <property type="match status" value="1"/>
</dbReference>
<name>A0A2M7BN98_9BACT</name>
<feature type="domain" description="Peptidase S26" evidence="7">
    <location>
        <begin position="30"/>
        <end position="195"/>
    </location>
</feature>
<protein>
    <recommendedName>
        <fullName evidence="3 6">Signal peptidase I</fullName>
        <ecNumber evidence="3 6">3.4.21.89</ecNumber>
    </recommendedName>
</protein>
<evidence type="ECO:0000256" key="1">
    <source>
        <dbReference type="ARBA" id="ARBA00000677"/>
    </source>
</evidence>
<dbReference type="NCBIfam" id="TIGR02227">
    <property type="entry name" value="sigpep_I_bact"/>
    <property type="match status" value="1"/>
</dbReference>
<accession>A0A2M7BN98</accession>
<dbReference type="PRINTS" id="PR00727">
    <property type="entry name" value="LEADERPTASE"/>
</dbReference>
<feature type="transmembrane region" description="Helical" evidence="6">
    <location>
        <begin position="32"/>
        <end position="51"/>
    </location>
</feature>
<gene>
    <name evidence="8" type="primary">lepB</name>
    <name evidence="8" type="ORF">COS53_03335</name>
</gene>
<dbReference type="SUPFAM" id="SSF51306">
    <property type="entry name" value="LexA/Signal peptidase"/>
    <property type="match status" value="1"/>
</dbReference>
<keyword evidence="6" id="KW-0812">Transmembrane</keyword>
<dbReference type="GO" id="GO:0004252">
    <property type="term" value="F:serine-type endopeptidase activity"/>
    <property type="evidence" value="ECO:0007669"/>
    <property type="project" value="InterPro"/>
</dbReference>
<dbReference type="CDD" id="cd06530">
    <property type="entry name" value="S26_SPase_I"/>
    <property type="match status" value="1"/>
</dbReference>
<dbReference type="InterPro" id="IPR000223">
    <property type="entry name" value="Pept_S26A_signal_pept_1"/>
</dbReference>
<comment type="subcellular location">
    <subcellularLocation>
        <location evidence="6">Membrane</location>
        <topology evidence="6">Single-pass type II membrane protein</topology>
    </subcellularLocation>
</comment>
<dbReference type="PROSITE" id="PS00760">
    <property type="entry name" value="SPASE_I_2"/>
    <property type="match status" value="1"/>
</dbReference>
<keyword evidence="4 6" id="KW-0378">Hydrolase</keyword>
<keyword evidence="6" id="KW-0472">Membrane</keyword>
<keyword evidence="6" id="KW-0645">Protease</keyword>
<evidence type="ECO:0000256" key="2">
    <source>
        <dbReference type="ARBA" id="ARBA00009370"/>
    </source>
</evidence>
<evidence type="ECO:0000313" key="8">
    <source>
        <dbReference type="EMBL" id="PIV06939.1"/>
    </source>
</evidence>
<reference evidence="9" key="1">
    <citation type="submission" date="2017-09" db="EMBL/GenBank/DDBJ databases">
        <title>Depth-based differentiation of microbial function through sediment-hosted aquifers and enrichment of novel symbionts in the deep terrestrial subsurface.</title>
        <authorList>
            <person name="Probst A.J."/>
            <person name="Ladd B."/>
            <person name="Jarett J.K."/>
            <person name="Geller-Mcgrath D.E."/>
            <person name="Sieber C.M.K."/>
            <person name="Emerson J.B."/>
            <person name="Anantharaman K."/>
            <person name="Thomas B.C."/>
            <person name="Malmstrom R."/>
            <person name="Stieglmeier M."/>
            <person name="Klingl A."/>
            <person name="Woyke T."/>
            <person name="Ryan C.M."/>
            <person name="Banfield J.F."/>
        </authorList>
    </citation>
    <scope>NUCLEOTIDE SEQUENCE [LARGE SCALE GENOMIC DNA]</scope>
</reference>
<evidence type="ECO:0000256" key="4">
    <source>
        <dbReference type="ARBA" id="ARBA00022801"/>
    </source>
</evidence>
<dbReference type="InterPro" id="IPR019757">
    <property type="entry name" value="Pept_S26A_signal_pept_1_Lys-AS"/>
</dbReference>
<feature type="active site" evidence="5">
    <location>
        <position position="60"/>
    </location>
</feature>
<evidence type="ECO:0000256" key="6">
    <source>
        <dbReference type="RuleBase" id="RU362042"/>
    </source>
</evidence>
<comment type="caution">
    <text evidence="8">The sequence shown here is derived from an EMBL/GenBank/DDBJ whole genome shotgun (WGS) entry which is preliminary data.</text>
</comment>
<dbReference type="EC" id="3.4.21.89" evidence="3 6"/>
<keyword evidence="6" id="KW-1133">Transmembrane helix</keyword>
<dbReference type="InterPro" id="IPR019533">
    <property type="entry name" value="Peptidase_S26"/>
</dbReference>
<dbReference type="Pfam" id="PF10502">
    <property type="entry name" value="Peptidase_S26"/>
    <property type="match status" value="1"/>
</dbReference>
<dbReference type="Proteomes" id="UP000229191">
    <property type="component" value="Unassembled WGS sequence"/>
</dbReference>
<dbReference type="InterPro" id="IPR036286">
    <property type="entry name" value="LexA/Signal_pep-like_sf"/>
</dbReference>
<dbReference type="GO" id="GO:0006465">
    <property type="term" value="P:signal peptide processing"/>
    <property type="evidence" value="ECO:0007669"/>
    <property type="project" value="InterPro"/>
</dbReference>
<proteinExistence type="inferred from homology"/>
<dbReference type="EMBL" id="PEVB01000091">
    <property type="protein sequence ID" value="PIV06939.1"/>
    <property type="molecule type" value="Genomic_DNA"/>
</dbReference>
<evidence type="ECO:0000256" key="3">
    <source>
        <dbReference type="ARBA" id="ARBA00013208"/>
    </source>
</evidence>
<sequence>MDYTDKTVKLEVMIHKFIFQSGFSLGSFILEFVQSIVLALSVFVLMYLFVAQPNEVKGNSMLPNFINGEYLLTDKLTYQFSEPKRGDVIVFKAPPSEPCAESECEYIKRIIGIPGDRIKVEGGQVYLNGELLDQFFLPADFVSDSGEFCKEGEEVTVPTGMYLPFGDNRSHSRDGREFGVIKKESIVGRAFFVYWPTTSIGLVPTVRF</sequence>
<feature type="active site" evidence="5">
    <location>
        <position position="108"/>
    </location>
</feature>
<comment type="catalytic activity">
    <reaction evidence="1 6">
        <text>Cleavage of hydrophobic, N-terminal signal or leader sequences from secreted and periplasmic proteins.</text>
        <dbReference type="EC" id="3.4.21.89"/>
    </reaction>
</comment>
<evidence type="ECO:0000256" key="5">
    <source>
        <dbReference type="PIRSR" id="PIRSR600223-1"/>
    </source>
</evidence>
<dbReference type="GO" id="GO:0016020">
    <property type="term" value="C:membrane"/>
    <property type="evidence" value="ECO:0007669"/>
    <property type="project" value="UniProtKB-SubCell"/>
</dbReference>
<organism evidence="8 9">
    <name type="scientific">Candidatus Shapirobacteria bacterium CG03_land_8_20_14_0_80_35_14</name>
    <dbReference type="NCBI Taxonomy" id="1974878"/>
    <lineage>
        <taxon>Bacteria</taxon>
        <taxon>Candidatus Shapironibacteriota</taxon>
    </lineage>
</organism>
<dbReference type="AlphaFoldDB" id="A0A2M7BN98"/>
<dbReference type="GO" id="GO:0009003">
    <property type="term" value="F:signal peptidase activity"/>
    <property type="evidence" value="ECO:0007669"/>
    <property type="project" value="UniProtKB-EC"/>
</dbReference>
<comment type="similarity">
    <text evidence="2 6">Belongs to the peptidase S26 family.</text>
</comment>